<organism evidence="3 4">
    <name type="scientific">Magnetospirillum aberrantis SpK</name>
    <dbReference type="NCBI Taxonomy" id="908842"/>
    <lineage>
        <taxon>Bacteria</taxon>
        <taxon>Pseudomonadati</taxon>
        <taxon>Pseudomonadota</taxon>
        <taxon>Alphaproteobacteria</taxon>
        <taxon>Rhodospirillales</taxon>
        <taxon>Rhodospirillaceae</taxon>
        <taxon>Magnetospirillum</taxon>
    </lineage>
</organism>
<dbReference type="AlphaFoldDB" id="A0A7C9UYT6"/>
<dbReference type="InterPro" id="IPR013491">
    <property type="entry name" value="Tape_meas_N"/>
</dbReference>
<keyword evidence="4" id="KW-1185">Reference proteome</keyword>
<dbReference type="Proteomes" id="UP000480684">
    <property type="component" value="Unassembled WGS sequence"/>
</dbReference>
<reference evidence="3 4" key="1">
    <citation type="submission" date="2020-02" db="EMBL/GenBank/DDBJ databases">
        <authorList>
            <person name="Dziuba M."/>
            <person name="Kuznetsov B."/>
            <person name="Mardanov A."/>
            <person name="Ravin N."/>
            <person name="Grouzdev D."/>
        </authorList>
    </citation>
    <scope>NUCLEOTIDE SEQUENCE [LARGE SCALE GENOMIC DNA]</scope>
    <source>
        <strain evidence="3 4">SpK</strain>
    </source>
</reference>
<dbReference type="RefSeq" id="WP_163677332.1">
    <property type="nucleotide sequence ID" value="NZ_JAAIYP010000034.1"/>
</dbReference>
<keyword evidence="1" id="KW-0175">Coiled coil</keyword>
<accession>A0A7C9UYT6</accession>
<gene>
    <name evidence="3" type="ORF">G4223_07710</name>
</gene>
<proteinExistence type="predicted"/>
<comment type="caution">
    <text evidence="3">The sequence shown here is derived from an EMBL/GenBank/DDBJ whole genome shotgun (WGS) entry which is preliminary data.</text>
</comment>
<evidence type="ECO:0000313" key="4">
    <source>
        <dbReference type="Proteomes" id="UP000480684"/>
    </source>
</evidence>
<protein>
    <recommendedName>
        <fullName evidence="2">Tape measure protein N-terminal domain-containing protein</fullName>
    </recommendedName>
</protein>
<feature type="coiled-coil region" evidence="1">
    <location>
        <begin position="507"/>
        <end position="534"/>
    </location>
</feature>
<evidence type="ECO:0000256" key="1">
    <source>
        <dbReference type="SAM" id="Coils"/>
    </source>
</evidence>
<feature type="domain" description="Tape measure protein N-terminal" evidence="2">
    <location>
        <begin position="74"/>
        <end position="245"/>
    </location>
</feature>
<sequence>MATRVAKVAVDLAANSAEFTSGLNRANAALNSSARQWQKHLSAMDAQMAAAMATAKAGLAGLAGGLGVAELSRSLYDVNSRFQDLRSGLETAMGSSKAAAVAFSGIREFAKDTPYELAEVVTAFARLKNLGLDPANEALTAWGDMASSFPNKTLTDVIEAVADATTGEFERLKEFGIQASSQGNKVSFTFKGVTTTVSKSADAIDAYLRKLSADNFGGAMAKRMANLSGLASNLKDAFDDLLVTIGEMGTNKAMEEMLKGLTSAIGAAADNMGAITSVGGAAAAAIGGMVVARTAAAAIAAMQTANVSAAAGLSMLNTFGTATTARMVAMAAATGTASVAMRGLTAALALVGGPVGAGIAAASAAIYLMATHQTAAEQAAVSHSRAMAAFNGVIDVSKGRVKDLTAEVKALRKAQLEAAADAAKAAIAQQEIYAHAGNFKIDRVAFESGLSKQDAAALVAPARELQKAYLDGAISASELYAKTAALADQDQRLKPLVQIMSEWAEPLTTARQELQELEAALAVLNGTASETQKKLVLPSIDAPARSPKVDTGAAKHADAVAKQVADLQFQREQLSRTSREQEIYAALKQNGLSISSEEGRKVAELAGRLYDEKAAREAAADAIERQNKLEEDRLDQQYKGVEALDDYISGLERELTLIGMGADAREQNEAMLQAENIAREHGIEVTDEQRARIGELTTAKQALISEENEHKAVLQELENVGEQAFDRIGSAATEMAMQGEDAFGNLRNVGLAVVSELYQEFFKLAAWNPLKNMIFGGNAVTLSSVGGLLGKLFSSTGSSTASYTTAVNSGVGIDGMATGGRIAGNGRIIGPGSGTSDDILAAVSGGGMLRVSNGESIVNAEATAKYWPLIDAMNNGRLPAFADGGVVGGVTTSALSAANINSPGRAGGDQYYIDARGADREGLARLEAMIRATNASVERRAVAAVTSHNGRTVKKGK</sequence>
<evidence type="ECO:0000313" key="3">
    <source>
        <dbReference type="EMBL" id="NFV79993.1"/>
    </source>
</evidence>
<dbReference type="EMBL" id="JAAIYP010000034">
    <property type="protein sequence ID" value="NFV79993.1"/>
    <property type="molecule type" value="Genomic_DNA"/>
</dbReference>
<dbReference type="Pfam" id="PF20155">
    <property type="entry name" value="TMP_3"/>
    <property type="match status" value="1"/>
</dbReference>
<evidence type="ECO:0000259" key="2">
    <source>
        <dbReference type="Pfam" id="PF20155"/>
    </source>
</evidence>
<name>A0A7C9UYT6_9PROT</name>